<name>A0AB39R248_9ACTN</name>
<geneLocation type="plasmid" evidence="2">
    <name>unnamed1</name>
</geneLocation>
<dbReference type="InterPro" id="IPR011009">
    <property type="entry name" value="Kinase-like_dom_sf"/>
</dbReference>
<dbReference type="Pfam" id="PF01636">
    <property type="entry name" value="APH"/>
    <property type="match status" value="1"/>
</dbReference>
<accession>A0AB39R248</accession>
<keyword evidence="2" id="KW-0614">Plasmid</keyword>
<sequence length="297" mass="32549">MTNLSTPSPALLAWASRILGAQPSVRDVSHPRRNNARVWQLTLPSDVRFFLKVSPRPVMYERETLALRHAVPALGAGRAPQLRASSAEHLALLLTAVPGLPLTQLTLTPAEEARAHRQGGELLARLHAAGDLTGPRRAEAEQALQAAADGAERHLREAGDRVTPAEQKVVRDLAEQLRSLPPLPLAFIHGDAWERNLLWSKDLGQAGWIDFERARFAAAVQDVVPMACGTWADRPDLRAAWLQGYGRDLTPEEQHALTCLAALDAVSCLVWGPKFDDPQVTARGWRTLDRLVEGVFA</sequence>
<evidence type="ECO:0000259" key="1">
    <source>
        <dbReference type="Pfam" id="PF01636"/>
    </source>
</evidence>
<evidence type="ECO:0000313" key="2">
    <source>
        <dbReference type="EMBL" id="XDQ49965.1"/>
    </source>
</evidence>
<feature type="domain" description="Aminoglycoside phosphotransferase" evidence="1">
    <location>
        <begin position="35"/>
        <end position="249"/>
    </location>
</feature>
<dbReference type="SUPFAM" id="SSF56112">
    <property type="entry name" value="Protein kinase-like (PK-like)"/>
    <property type="match status" value="1"/>
</dbReference>
<proteinExistence type="predicted"/>
<dbReference type="RefSeq" id="WP_369228488.1">
    <property type="nucleotide sequence ID" value="NZ_CP163442.1"/>
</dbReference>
<protein>
    <submittedName>
        <fullName evidence="2">Phosphotransferase enzyme family protein</fullName>
    </submittedName>
</protein>
<dbReference type="AlphaFoldDB" id="A0AB39R248"/>
<reference evidence="2" key="1">
    <citation type="submission" date="2024-07" db="EMBL/GenBank/DDBJ databases">
        <authorList>
            <person name="Yu S.T."/>
        </authorList>
    </citation>
    <scope>NUCLEOTIDE SEQUENCE</scope>
    <source>
        <strain evidence="2">R39</strain>
        <plasmid evidence="2">unnamed1</plasmid>
    </source>
</reference>
<dbReference type="Gene3D" id="3.90.1200.10">
    <property type="match status" value="1"/>
</dbReference>
<organism evidence="2">
    <name type="scientific">Streptomyces sp. R39</name>
    <dbReference type="NCBI Taxonomy" id="3238631"/>
    <lineage>
        <taxon>Bacteria</taxon>
        <taxon>Bacillati</taxon>
        <taxon>Actinomycetota</taxon>
        <taxon>Actinomycetes</taxon>
        <taxon>Kitasatosporales</taxon>
        <taxon>Streptomycetaceae</taxon>
        <taxon>Streptomyces</taxon>
    </lineage>
</organism>
<dbReference type="InterPro" id="IPR002575">
    <property type="entry name" value="Aminoglycoside_PTrfase"/>
</dbReference>
<dbReference type="EMBL" id="CP163442">
    <property type="protein sequence ID" value="XDQ49965.1"/>
    <property type="molecule type" value="Genomic_DNA"/>
</dbReference>
<gene>
    <name evidence="2" type="ORF">AB5J52_48460</name>
</gene>